<dbReference type="EMBL" id="DWWL01000044">
    <property type="protein sequence ID" value="HJC47702.1"/>
    <property type="molecule type" value="Genomic_DNA"/>
</dbReference>
<name>A0A9D2PBL1_9FIRM</name>
<dbReference type="InterPro" id="IPR018392">
    <property type="entry name" value="LysM"/>
</dbReference>
<dbReference type="CDD" id="cd00118">
    <property type="entry name" value="LysM"/>
    <property type="match status" value="1"/>
</dbReference>
<gene>
    <name evidence="2" type="ORF">IAA04_06590</name>
</gene>
<proteinExistence type="predicted"/>
<dbReference type="Proteomes" id="UP000823883">
    <property type="component" value="Unassembled WGS sequence"/>
</dbReference>
<dbReference type="InterPro" id="IPR036779">
    <property type="entry name" value="LysM_dom_sf"/>
</dbReference>
<evidence type="ECO:0000259" key="1">
    <source>
        <dbReference type="PROSITE" id="PS51782"/>
    </source>
</evidence>
<dbReference type="PROSITE" id="PS51782">
    <property type="entry name" value="LYSM"/>
    <property type="match status" value="1"/>
</dbReference>
<evidence type="ECO:0000313" key="3">
    <source>
        <dbReference type="Proteomes" id="UP000823883"/>
    </source>
</evidence>
<dbReference type="SUPFAM" id="SSF54106">
    <property type="entry name" value="LysM domain"/>
    <property type="match status" value="1"/>
</dbReference>
<dbReference type="AlphaFoldDB" id="A0A9D2PBL1"/>
<organism evidence="2 3">
    <name type="scientific">Candidatus Lachnoclostridium pullistercoris</name>
    <dbReference type="NCBI Taxonomy" id="2838632"/>
    <lineage>
        <taxon>Bacteria</taxon>
        <taxon>Bacillati</taxon>
        <taxon>Bacillota</taxon>
        <taxon>Clostridia</taxon>
        <taxon>Lachnospirales</taxon>
        <taxon>Lachnospiraceae</taxon>
    </lineage>
</organism>
<evidence type="ECO:0000313" key="2">
    <source>
        <dbReference type="EMBL" id="HJC47702.1"/>
    </source>
</evidence>
<reference evidence="2" key="1">
    <citation type="journal article" date="2021" name="PeerJ">
        <title>Extensive microbial diversity within the chicken gut microbiome revealed by metagenomics and culture.</title>
        <authorList>
            <person name="Gilroy R."/>
            <person name="Ravi A."/>
            <person name="Getino M."/>
            <person name="Pursley I."/>
            <person name="Horton D.L."/>
            <person name="Alikhan N.F."/>
            <person name="Baker D."/>
            <person name="Gharbi K."/>
            <person name="Hall N."/>
            <person name="Watson M."/>
            <person name="Adriaenssens E.M."/>
            <person name="Foster-Nyarko E."/>
            <person name="Jarju S."/>
            <person name="Secka A."/>
            <person name="Antonio M."/>
            <person name="Oren A."/>
            <person name="Chaudhuri R.R."/>
            <person name="La Ragione R."/>
            <person name="Hildebrand F."/>
            <person name="Pallen M.J."/>
        </authorList>
    </citation>
    <scope>NUCLEOTIDE SEQUENCE</scope>
    <source>
        <strain evidence="2">CHK183-5548</strain>
    </source>
</reference>
<reference evidence="2" key="2">
    <citation type="submission" date="2021-04" db="EMBL/GenBank/DDBJ databases">
        <authorList>
            <person name="Gilroy R."/>
        </authorList>
    </citation>
    <scope>NUCLEOTIDE SEQUENCE</scope>
    <source>
        <strain evidence="2">CHK183-5548</strain>
    </source>
</reference>
<dbReference type="Pfam" id="PF01476">
    <property type="entry name" value="LysM"/>
    <property type="match status" value="1"/>
</dbReference>
<comment type="caution">
    <text evidence="2">The sequence shown here is derived from an EMBL/GenBank/DDBJ whole genome shotgun (WGS) entry which is preliminary data.</text>
</comment>
<sequence length="94" mass="11140">MKRTVCFLLACILTSLVFFGYSLNNVLAKDSRPEFQRYYKSVMIRPGDSLWSLAETYRGEEMSVEEYIEELRFMNQLRSDTIHSGQYLTVLYFE</sequence>
<protein>
    <submittedName>
        <fullName evidence="2">LysM peptidoglycan-binding domain-containing protein</fullName>
    </submittedName>
</protein>
<feature type="domain" description="LysM" evidence="1">
    <location>
        <begin position="40"/>
        <end position="90"/>
    </location>
</feature>
<accession>A0A9D2PBL1</accession>
<dbReference type="Gene3D" id="3.10.350.10">
    <property type="entry name" value="LysM domain"/>
    <property type="match status" value="1"/>
</dbReference>